<evidence type="ECO:0000256" key="4">
    <source>
        <dbReference type="ARBA" id="ARBA00022759"/>
    </source>
</evidence>
<evidence type="ECO:0000256" key="3">
    <source>
        <dbReference type="ARBA" id="ARBA00022723"/>
    </source>
</evidence>
<keyword evidence="7" id="KW-0698">rRNA processing</keyword>
<proteinExistence type="inferred from homology"/>
<dbReference type="EMBL" id="MFJF01000019">
    <property type="protein sequence ID" value="OGG06047.1"/>
    <property type="molecule type" value="Genomic_DNA"/>
</dbReference>
<dbReference type="SUPFAM" id="SSF55486">
    <property type="entry name" value="Metalloproteases ('zincins'), catalytic domain"/>
    <property type="match status" value="1"/>
</dbReference>
<keyword evidence="6 7" id="KW-0862">Zinc</keyword>
<feature type="binding site" evidence="7">
    <location>
        <position position="129"/>
    </location>
    <ligand>
        <name>Zn(2+)</name>
        <dbReference type="ChEBI" id="CHEBI:29105"/>
        <note>catalytic</note>
    </ligand>
</feature>
<evidence type="ECO:0000313" key="8">
    <source>
        <dbReference type="EMBL" id="OGG06047.1"/>
    </source>
</evidence>
<evidence type="ECO:0000256" key="5">
    <source>
        <dbReference type="ARBA" id="ARBA00022801"/>
    </source>
</evidence>
<dbReference type="InterPro" id="IPR002036">
    <property type="entry name" value="YbeY"/>
</dbReference>
<feature type="binding site" evidence="7">
    <location>
        <position position="123"/>
    </location>
    <ligand>
        <name>Zn(2+)</name>
        <dbReference type="ChEBI" id="CHEBI:29105"/>
        <note>catalytic</note>
    </ligand>
</feature>
<dbReference type="GO" id="GO:0004521">
    <property type="term" value="F:RNA endonuclease activity"/>
    <property type="evidence" value="ECO:0007669"/>
    <property type="project" value="UniProtKB-UniRule"/>
</dbReference>
<gene>
    <name evidence="7" type="primary">ybeY</name>
    <name evidence="8" type="ORF">A2777_00840</name>
</gene>
<dbReference type="InterPro" id="IPR023091">
    <property type="entry name" value="MetalPrtase_cat_dom_sf_prd"/>
</dbReference>
<accession>A0A1F5Z1I7</accession>
<feature type="binding site" evidence="7">
    <location>
        <position position="119"/>
    </location>
    <ligand>
        <name>Zn(2+)</name>
        <dbReference type="ChEBI" id="CHEBI:29105"/>
        <note>catalytic</note>
    </ligand>
</feature>
<comment type="similarity">
    <text evidence="1 7">Belongs to the endoribonuclease YbeY family.</text>
</comment>
<keyword evidence="7" id="KW-0963">Cytoplasm</keyword>
<dbReference type="GO" id="GO:0004222">
    <property type="term" value="F:metalloendopeptidase activity"/>
    <property type="evidence" value="ECO:0007669"/>
    <property type="project" value="InterPro"/>
</dbReference>
<protein>
    <recommendedName>
        <fullName evidence="7">Endoribonuclease YbeY</fullName>
        <ecNumber evidence="7">3.1.-.-</ecNumber>
    </recommendedName>
</protein>
<dbReference type="PANTHER" id="PTHR46986:SF1">
    <property type="entry name" value="ENDORIBONUCLEASE YBEY, CHLOROPLASTIC"/>
    <property type="match status" value="1"/>
</dbReference>
<keyword evidence="2 7" id="KW-0540">Nuclease</keyword>
<keyword evidence="4 7" id="KW-0255">Endonuclease</keyword>
<dbReference type="EC" id="3.1.-.-" evidence="7"/>
<dbReference type="AlphaFoldDB" id="A0A1F5Z1I7"/>
<evidence type="ECO:0000256" key="6">
    <source>
        <dbReference type="ARBA" id="ARBA00022833"/>
    </source>
</evidence>
<evidence type="ECO:0000256" key="1">
    <source>
        <dbReference type="ARBA" id="ARBA00010875"/>
    </source>
</evidence>
<evidence type="ECO:0000256" key="2">
    <source>
        <dbReference type="ARBA" id="ARBA00022722"/>
    </source>
</evidence>
<dbReference type="HAMAP" id="MF_00009">
    <property type="entry name" value="Endoribonucl_YbeY"/>
    <property type="match status" value="1"/>
</dbReference>
<comment type="subcellular location">
    <subcellularLocation>
        <location evidence="7">Cytoplasm</location>
    </subcellularLocation>
</comment>
<comment type="function">
    <text evidence="7">Single strand-specific metallo-endoribonuclease involved in late-stage 70S ribosome quality control and in maturation of the 3' terminus of the 16S rRNA.</text>
</comment>
<comment type="caution">
    <text evidence="8">The sequence shown here is derived from an EMBL/GenBank/DDBJ whole genome shotgun (WGS) entry which is preliminary data.</text>
</comment>
<reference evidence="8 9" key="1">
    <citation type="journal article" date="2016" name="Nat. Commun.">
        <title>Thousands of microbial genomes shed light on interconnected biogeochemical processes in an aquifer system.</title>
        <authorList>
            <person name="Anantharaman K."/>
            <person name="Brown C.T."/>
            <person name="Hug L.A."/>
            <person name="Sharon I."/>
            <person name="Castelle C.J."/>
            <person name="Probst A.J."/>
            <person name="Thomas B.C."/>
            <person name="Singh A."/>
            <person name="Wilkins M.J."/>
            <person name="Karaoz U."/>
            <person name="Brodie E.L."/>
            <person name="Williams K.H."/>
            <person name="Hubbard S.S."/>
            <person name="Banfield J.F."/>
        </authorList>
    </citation>
    <scope>NUCLEOTIDE SEQUENCE [LARGE SCALE GENOMIC DNA]</scope>
</reference>
<dbReference type="GO" id="GO:0008270">
    <property type="term" value="F:zinc ion binding"/>
    <property type="evidence" value="ECO:0007669"/>
    <property type="project" value="UniProtKB-UniRule"/>
</dbReference>
<dbReference type="Proteomes" id="UP000177354">
    <property type="component" value="Unassembled WGS sequence"/>
</dbReference>
<dbReference type="GO" id="GO:0005737">
    <property type="term" value="C:cytoplasm"/>
    <property type="evidence" value="ECO:0007669"/>
    <property type="project" value="UniProtKB-SubCell"/>
</dbReference>
<dbReference type="GO" id="GO:0006364">
    <property type="term" value="P:rRNA processing"/>
    <property type="evidence" value="ECO:0007669"/>
    <property type="project" value="UniProtKB-UniRule"/>
</dbReference>
<name>A0A1F5Z1I7_9BACT</name>
<keyword evidence="3 7" id="KW-0479">Metal-binding</keyword>
<keyword evidence="5 7" id="KW-0378">Hydrolase</keyword>
<sequence>MVNVLIKTDSHYKVNRKRIRGAIEQFLIGKKVKGKTEISISVVGDRQMRNLNMKFRKKNETTDVLSFPLIDNEYGSKFVDPPDDILHLGDIVISYPEVIEEASRENKMVDDKIEELVIHGVMHLLGYHHDQE</sequence>
<comment type="cofactor">
    <cofactor evidence="7">
        <name>Zn(2+)</name>
        <dbReference type="ChEBI" id="CHEBI:29105"/>
    </cofactor>
    <text evidence="7">Binds 1 zinc ion.</text>
</comment>
<evidence type="ECO:0000256" key="7">
    <source>
        <dbReference type="HAMAP-Rule" id="MF_00009"/>
    </source>
</evidence>
<dbReference type="Pfam" id="PF02130">
    <property type="entry name" value="YbeY"/>
    <property type="match status" value="1"/>
</dbReference>
<dbReference type="NCBIfam" id="TIGR00043">
    <property type="entry name" value="rRNA maturation RNase YbeY"/>
    <property type="match status" value="1"/>
</dbReference>
<evidence type="ECO:0000313" key="9">
    <source>
        <dbReference type="Proteomes" id="UP000177354"/>
    </source>
</evidence>
<organism evidence="8 9">
    <name type="scientific">Candidatus Gottesmanbacteria bacterium RIFCSPHIGHO2_01_FULL_40_15</name>
    <dbReference type="NCBI Taxonomy" id="1798376"/>
    <lineage>
        <taxon>Bacteria</taxon>
        <taxon>Candidatus Gottesmaniibacteriota</taxon>
    </lineage>
</organism>
<dbReference type="PANTHER" id="PTHR46986">
    <property type="entry name" value="ENDORIBONUCLEASE YBEY, CHLOROPLASTIC"/>
    <property type="match status" value="1"/>
</dbReference>
<keyword evidence="7" id="KW-0690">Ribosome biogenesis</keyword>
<dbReference type="Gene3D" id="3.40.390.30">
    <property type="entry name" value="Metalloproteases ('zincins'), catalytic domain"/>
    <property type="match status" value="1"/>
</dbReference>